<protein>
    <recommendedName>
        <fullName evidence="3">Sulfurtransferase</fullName>
    </recommendedName>
</protein>
<dbReference type="InterPro" id="IPR001307">
    <property type="entry name" value="Thiosulphate_STrfase_CS"/>
</dbReference>
<dbReference type="PANTHER" id="PTHR11364:SF27">
    <property type="entry name" value="SULFURTRANSFERASE"/>
    <property type="match status" value="1"/>
</dbReference>
<evidence type="ECO:0000256" key="1">
    <source>
        <dbReference type="ARBA" id="ARBA00022679"/>
    </source>
</evidence>
<reference evidence="5 6" key="1">
    <citation type="submission" date="2017-03" db="EMBL/GenBank/DDBJ databases">
        <title>Genome sequencing of Shewanella japonica KCTC 22435.</title>
        <authorList>
            <person name="Kim K.M."/>
        </authorList>
    </citation>
    <scope>NUCLEOTIDE SEQUENCE [LARGE SCALE GENOMIC DNA]</scope>
    <source>
        <strain evidence="5 6">KCTC 22435</strain>
    </source>
</reference>
<dbReference type="Gene3D" id="3.40.250.10">
    <property type="entry name" value="Rhodanese-like domain"/>
    <property type="match status" value="2"/>
</dbReference>
<dbReference type="SMART" id="SM00450">
    <property type="entry name" value="RHOD"/>
    <property type="match status" value="2"/>
</dbReference>
<evidence type="ECO:0000313" key="5">
    <source>
        <dbReference type="EMBL" id="ARD22659.1"/>
    </source>
</evidence>
<proteinExistence type="predicted"/>
<dbReference type="PROSITE" id="PS00683">
    <property type="entry name" value="RHODANESE_2"/>
    <property type="match status" value="1"/>
</dbReference>
<organism evidence="5 6">
    <name type="scientific">Shewanella japonica</name>
    <dbReference type="NCBI Taxonomy" id="93973"/>
    <lineage>
        <taxon>Bacteria</taxon>
        <taxon>Pseudomonadati</taxon>
        <taxon>Pseudomonadota</taxon>
        <taxon>Gammaproteobacteria</taxon>
        <taxon>Alteromonadales</taxon>
        <taxon>Shewanellaceae</taxon>
        <taxon>Shewanella</taxon>
    </lineage>
</organism>
<dbReference type="InterPro" id="IPR036873">
    <property type="entry name" value="Rhodanese-like_dom_sf"/>
</dbReference>
<keyword evidence="2" id="KW-0677">Repeat</keyword>
<dbReference type="InterPro" id="IPR045078">
    <property type="entry name" value="TST/MPST-like"/>
</dbReference>
<feature type="domain" description="Rhodanese" evidence="4">
    <location>
        <begin position="182"/>
        <end position="299"/>
    </location>
</feature>
<sequence>MNRKPINYPLMSVSCLYEKCNDDAVMIIDVSMDKVIGKEPIIYDELVTIPNSHFLDINVDLVDTDSAGVHSFPSQSQVNKVINKLGISEYSTLVLYDNQGIYSSPRAWWIFHTFGLSNVFILDGGLPEWIKQGYPTSSEYLTIDTKNVESLVNVGSDVISFMDSCFDARQLVSKQEVLINLTDKKFSVIDVRATARFNGLVDEPRQGVRSGHIPDSINLPFANVLNGNTYKRPTELRHLFSSILPEDSKRVVFSCGSGITACIGLVALISSGADTRLYDAALYDGSWSEWGSDASLPIAKSKI</sequence>
<dbReference type="CDD" id="cd01449">
    <property type="entry name" value="TST_Repeat_2"/>
    <property type="match status" value="1"/>
</dbReference>
<dbReference type="Pfam" id="PF00581">
    <property type="entry name" value="Rhodanese"/>
    <property type="match status" value="2"/>
</dbReference>
<dbReference type="SUPFAM" id="SSF52821">
    <property type="entry name" value="Rhodanese/Cell cycle control phosphatase"/>
    <property type="match status" value="2"/>
</dbReference>
<accession>A0ABM6JKA6</accession>
<keyword evidence="1 3" id="KW-0808">Transferase</keyword>
<gene>
    <name evidence="5" type="ORF">SJ2017_2369</name>
</gene>
<evidence type="ECO:0000256" key="2">
    <source>
        <dbReference type="ARBA" id="ARBA00022737"/>
    </source>
</evidence>
<evidence type="ECO:0000313" key="6">
    <source>
        <dbReference type="Proteomes" id="UP000191820"/>
    </source>
</evidence>
<feature type="domain" description="Rhodanese" evidence="4">
    <location>
        <begin position="21"/>
        <end position="138"/>
    </location>
</feature>
<name>A0ABM6JKA6_9GAMM</name>
<dbReference type="EMBL" id="CP020472">
    <property type="protein sequence ID" value="ARD22659.1"/>
    <property type="molecule type" value="Genomic_DNA"/>
</dbReference>
<dbReference type="PROSITE" id="PS50206">
    <property type="entry name" value="RHODANESE_3"/>
    <property type="match status" value="2"/>
</dbReference>
<dbReference type="RefSeq" id="WP_218919237.1">
    <property type="nucleotide sequence ID" value="NZ_CP020472.1"/>
</dbReference>
<dbReference type="Proteomes" id="UP000191820">
    <property type="component" value="Chromosome"/>
</dbReference>
<dbReference type="PANTHER" id="PTHR11364">
    <property type="entry name" value="THIOSULFATE SULFERTANSFERASE"/>
    <property type="match status" value="1"/>
</dbReference>
<evidence type="ECO:0000259" key="4">
    <source>
        <dbReference type="PROSITE" id="PS50206"/>
    </source>
</evidence>
<dbReference type="InterPro" id="IPR001763">
    <property type="entry name" value="Rhodanese-like_dom"/>
</dbReference>
<evidence type="ECO:0000256" key="3">
    <source>
        <dbReference type="RuleBase" id="RU000507"/>
    </source>
</evidence>
<dbReference type="PROSITE" id="PS51257">
    <property type="entry name" value="PROKAR_LIPOPROTEIN"/>
    <property type="match status" value="1"/>
</dbReference>
<keyword evidence="6" id="KW-1185">Reference proteome</keyword>
<dbReference type="CDD" id="cd01448">
    <property type="entry name" value="TST_Repeat_1"/>
    <property type="match status" value="1"/>
</dbReference>